<keyword evidence="1" id="KW-0732">Signal</keyword>
<dbReference type="RefSeq" id="WP_123211177.1">
    <property type="nucleotide sequence ID" value="NZ_RJVO01000002.1"/>
</dbReference>
<protein>
    <recommendedName>
        <fullName evidence="4">DUF4398 domain-containing protein</fullName>
    </recommendedName>
</protein>
<proteinExistence type="predicted"/>
<dbReference type="AlphaFoldDB" id="A0A3N0VHF6"/>
<accession>A0A3N0VHF6</accession>
<feature type="chain" id="PRO_5018159925" description="DUF4398 domain-containing protein" evidence="1">
    <location>
        <begin position="19"/>
        <end position="115"/>
    </location>
</feature>
<organism evidence="2 3">
    <name type="scientific">Stagnimonas aquatica</name>
    <dbReference type="NCBI Taxonomy" id="2689987"/>
    <lineage>
        <taxon>Bacteria</taxon>
        <taxon>Pseudomonadati</taxon>
        <taxon>Pseudomonadota</taxon>
        <taxon>Gammaproteobacteria</taxon>
        <taxon>Nevskiales</taxon>
        <taxon>Nevskiaceae</taxon>
        <taxon>Stagnimonas</taxon>
    </lineage>
</organism>
<evidence type="ECO:0000256" key="1">
    <source>
        <dbReference type="SAM" id="SignalP"/>
    </source>
</evidence>
<feature type="signal peptide" evidence="1">
    <location>
        <begin position="1"/>
        <end position="18"/>
    </location>
</feature>
<dbReference type="InParanoid" id="A0A3N0VHF6"/>
<dbReference type="EMBL" id="RJVO01000002">
    <property type="protein sequence ID" value="ROH92134.1"/>
    <property type="molecule type" value="Genomic_DNA"/>
</dbReference>
<keyword evidence="3" id="KW-1185">Reference proteome</keyword>
<name>A0A3N0VHF6_9GAMM</name>
<reference evidence="2 3" key="1">
    <citation type="submission" date="2018-10" db="EMBL/GenBank/DDBJ databases">
        <authorList>
            <person name="Chen W.-M."/>
        </authorList>
    </citation>
    <scope>NUCLEOTIDE SEQUENCE [LARGE SCALE GENOMIC DNA]</scope>
    <source>
        <strain evidence="2 3">THS-13</strain>
    </source>
</reference>
<gene>
    <name evidence="2" type="ORF">ED208_07140</name>
</gene>
<dbReference type="Proteomes" id="UP000282106">
    <property type="component" value="Unassembled WGS sequence"/>
</dbReference>
<comment type="caution">
    <text evidence="2">The sequence shown here is derived from an EMBL/GenBank/DDBJ whole genome shotgun (WGS) entry which is preliminary data.</text>
</comment>
<evidence type="ECO:0008006" key="4">
    <source>
        <dbReference type="Google" id="ProtNLM"/>
    </source>
</evidence>
<evidence type="ECO:0000313" key="3">
    <source>
        <dbReference type="Proteomes" id="UP000282106"/>
    </source>
</evidence>
<sequence length="115" mass="12403">MKKLFAFGLLLSSSALWAQAPEPAAISVAPMNCTRPVLLPPTKALSKKESEKLNADNKSYQDCVKAYVNARKAVVDEHNAISKAHADAAVAAQTEFNAYVTELNANLAAREKTDE</sequence>
<evidence type="ECO:0000313" key="2">
    <source>
        <dbReference type="EMBL" id="ROH92134.1"/>
    </source>
</evidence>